<evidence type="ECO:0000256" key="6">
    <source>
        <dbReference type="ARBA" id="ARBA00023136"/>
    </source>
</evidence>
<keyword evidence="6" id="KW-0472">Membrane</keyword>
<feature type="coiled-coil region" evidence="8">
    <location>
        <begin position="119"/>
        <end position="146"/>
    </location>
</feature>
<dbReference type="InterPro" id="IPR003400">
    <property type="entry name" value="ExbD"/>
</dbReference>
<evidence type="ECO:0000313" key="10">
    <source>
        <dbReference type="Proteomes" id="UP001403385"/>
    </source>
</evidence>
<evidence type="ECO:0000256" key="1">
    <source>
        <dbReference type="ARBA" id="ARBA00004162"/>
    </source>
</evidence>
<reference evidence="9 10" key="1">
    <citation type="submission" date="2024-04" db="EMBL/GenBank/DDBJ databases">
        <title>Novel genus in family Flammeovirgaceae.</title>
        <authorList>
            <person name="Nguyen T.H."/>
            <person name="Vuong T.Q."/>
            <person name="Le H."/>
            <person name="Kim S.-G."/>
        </authorList>
    </citation>
    <scope>NUCLEOTIDE SEQUENCE [LARGE SCALE GENOMIC DNA]</scope>
    <source>
        <strain evidence="9 10">JCM 23209</strain>
    </source>
</reference>
<keyword evidence="8" id="KW-0175">Coiled coil</keyword>
<evidence type="ECO:0000256" key="5">
    <source>
        <dbReference type="ARBA" id="ARBA00022989"/>
    </source>
</evidence>
<evidence type="ECO:0000256" key="8">
    <source>
        <dbReference type="SAM" id="Coils"/>
    </source>
</evidence>
<sequence>MGRKNREETTVNASSMADIAFLLLIFFLVTTTIASDKGIAVLLPPKKEDQQDVKINQRNIFKVLVNSSDRLLVEEEPTEVEEIREKVKKFVTNNGKDPKLSESPDKAVVSLKTDRGTSYEMYIRVYDELKRAYNELRAAHVGLTLEQFNELDPKDPDQNELLERAKKAYKIQISDAEPTDVGN</sequence>
<dbReference type="PANTHER" id="PTHR30558:SF3">
    <property type="entry name" value="BIOPOLYMER TRANSPORT PROTEIN EXBD-RELATED"/>
    <property type="match status" value="1"/>
</dbReference>
<dbReference type="GO" id="GO:0015031">
    <property type="term" value="P:protein transport"/>
    <property type="evidence" value="ECO:0007669"/>
    <property type="project" value="UniProtKB-KW"/>
</dbReference>
<comment type="similarity">
    <text evidence="2 7">Belongs to the ExbD/TolR family.</text>
</comment>
<evidence type="ECO:0000256" key="7">
    <source>
        <dbReference type="RuleBase" id="RU003879"/>
    </source>
</evidence>
<keyword evidence="10" id="KW-1185">Reference proteome</keyword>
<comment type="caution">
    <text evidence="9">The sequence shown here is derived from an EMBL/GenBank/DDBJ whole genome shotgun (WGS) entry which is preliminary data.</text>
</comment>
<evidence type="ECO:0000256" key="2">
    <source>
        <dbReference type="ARBA" id="ARBA00005811"/>
    </source>
</evidence>
<evidence type="ECO:0000313" key="9">
    <source>
        <dbReference type="EMBL" id="MEN7550876.1"/>
    </source>
</evidence>
<dbReference type="PANTHER" id="PTHR30558">
    <property type="entry name" value="EXBD MEMBRANE COMPONENT OF PMF-DRIVEN MACROMOLECULE IMPORT SYSTEM"/>
    <property type="match status" value="1"/>
</dbReference>
<dbReference type="EMBL" id="JBDKWZ010000017">
    <property type="protein sequence ID" value="MEN7550876.1"/>
    <property type="molecule type" value="Genomic_DNA"/>
</dbReference>
<dbReference type="GO" id="GO:0005886">
    <property type="term" value="C:plasma membrane"/>
    <property type="evidence" value="ECO:0007669"/>
    <property type="project" value="UniProtKB-SubCell"/>
</dbReference>
<dbReference type="Proteomes" id="UP001403385">
    <property type="component" value="Unassembled WGS sequence"/>
</dbReference>
<dbReference type="Pfam" id="PF02472">
    <property type="entry name" value="ExbD"/>
    <property type="match status" value="1"/>
</dbReference>
<protein>
    <submittedName>
        <fullName evidence="9">Biopolymer transporter ExbD</fullName>
    </submittedName>
</protein>
<name>A0AAW9SCY3_9BACT</name>
<dbReference type="GO" id="GO:0022857">
    <property type="term" value="F:transmembrane transporter activity"/>
    <property type="evidence" value="ECO:0007669"/>
    <property type="project" value="InterPro"/>
</dbReference>
<keyword evidence="7" id="KW-0653">Protein transport</keyword>
<keyword evidence="4 7" id="KW-0812">Transmembrane</keyword>
<keyword evidence="7" id="KW-0813">Transport</keyword>
<organism evidence="9 10">
    <name type="scientific">Rapidithrix thailandica</name>
    <dbReference type="NCBI Taxonomy" id="413964"/>
    <lineage>
        <taxon>Bacteria</taxon>
        <taxon>Pseudomonadati</taxon>
        <taxon>Bacteroidota</taxon>
        <taxon>Cytophagia</taxon>
        <taxon>Cytophagales</taxon>
        <taxon>Flammeovirgaceae</taxon>
        <taxon>Rapidithrix</taxon>
    </lineage>
</organism>
<comment type="subcellular location">
    <subcellularLocation>
        <location evidence="1">Cell membrane</location>
        <topology evidence="1">Single-pass membrane protein</topology>
    </subcellularLocation>
    <subcellularLocation>
        <location evidence="7">Cell membrane</location>
        <topology evidence="7">Single-pass type II membrane protein</topology>
    </subcellularLocation>
</comment>
<keyword evidence="3" id="KW-1003">Cell membrane</keyword>
<accession>A0AAW9SCY3</accession>
<dbReference type="AlphaFoldDB" id="A0AAW9SCY3"/>
<evidence type="ECO:0000256" key="4">
    <source>
        <dbReference type="ARBA" id="ARBA00022692"/>
    </source>
</evidence>
<dbReference type="RefSeq" id="WP_346823656.1">
    <property type="nucleotide sequence ID" value="NZ_JBDKWZ010000017.1"/>
</dbReference>
<evidence type="ECO:0000256" key="3">
    <source>
        <dbReference type="ARBA" id="ARBA00022475"/>
    </source>
</evidence>
<keyword evidence="5" id="KW-1133">Transmembrane helix</keyword>
<proteinExistence type="inferred from homology"/>
<gene>
    <name evidence="9" type="ORF">AAG747_23350</name>
</gene>